<sequence length="891" mass="97398">MTTTNALPIKTTCPYCGVGCGVVIEYDSANNIRVKGDPEHPANLGRLCSKGSALAETLGLDGRLLAPEIAGIPASWDQALDHVAAQFRNTIAEHGPDSVAFYVSGQLLTEDYYVANKLMKGYIGSGNIDTNSRLCMSSSVAGHKRAFGEDIVPGCYQDFEMAELIVLVGSNLAWCHPVLFQRIAAAKQNNPRLKVVSIDPRRTASCDIADLHLALKPGTDVLLFNGLLHALRKHGQLDFAYLEQHVSGFAAALDAAKVTGASLPETASACGLKEEDLSRFYHWFGRTEKTVTAWSQGVNQSSSGSDKVNAIINVHLATGRIGKPGMGPFSLTGQPNAMGGREVGGLANQLAAHMDFDSPGHWDIVSTFWKAPNLARRPGFKAVDLFNAVADGRIKALWIIATNPVVSLPDVRHVRRALGACPFVVVSDCEDNTDLKAYAHVRLPALGWGEKDGTVTNSERRISRQRSFLPAPGEARPDWWALTQVAHRMGFEQAFAYQHPQQIFVEFARLSGYRNDGMRLFNLSGLQNLDVPAYNTLQPIQWPIKQPNGRGCRRLFHDGLFSHDDSKARMLGLTPQPAGNPTCAAFPFVLNTGRIRDQWHTMTRTARSPRLNQHMSEPYAELHPDDAEHAGLKDGELAHLKSRWGDALARVRVSADQQRGSVFMPMHWSDRFARHGLVNALVNPVVDPASGEPEFKHTPVSIEVYRPAWHGFAIAREALSIDAAEYCAQQRGDGYFLYELAGNTLIADTAGWAKPAFCRTGHEYLEYADMTAGRYRCATLHNNILMACLFISCGRQLPDRAWLIGLLTTETTLTSTARMAVLAGKSPVAREDPGRIVCACYSIGANTLSKAIREFGYSSTEQLGQALNAGTGCGSCLPELRTLLENTRRSL</sequence>
<keyword evidence="6" id="KW-0479">Metal-binding</keyword>
<evidence type="ECO:0000256" key="4">
    <source>
        <dbReference type="ARBA" id="ARBA00022485"/>
    </source>
</evidence>
<dbReference type="EC" id="1.9.6.1" evidence="16"/>
<dbReference type="InterPro" id="IPR006963">
    <property type="entry name" value="Mopterin_OxRdtase_4Fe-4S_dom"/>
</dbReference>
<keyword evidence="5" id="KW-0500">Molybdenum</keyword>
<dbReference type="InterPro" id="IPR041854">
    <property type="entry name" value="BFD-like_2Fe2S-bd_dom_sf"/>
</dbReference>
<dbReference type="GO" id="GO:0042128">
    <property type="term" value="P:nitrate assimilation"/>
    <property type="evidence" value="ECO:0007669"/>
    <property type="project" value="UniProtKB-KW"/>
</dbReference>
<evidence type="ECO:0000313" key="18">
    <source>
        <dbReference type="EMBL" id="QFY43951.1"/>
    </source>
</evidence>
<dbReference type="PANTHER" id="PTHR43105:SF9">
    <property type="entry name" value="NADPH-FE(3+) OXIDOREDUCTASE SUBUNIT ALPHA"/>
    <property type="match status" value="1"/>
</dbReference>
<evidence type="ECO:0000256" key="2">
    <source>
        <dbReference type="ARBA" id="ARBA00001966"/>
    </source>
</evidence>
<keyword evidence="19" id="KW-1185">Reference proteome</keyword>
<evidence type="ECO:0000256" key="6">
    <source>
        <dbReference type="ARBA" id="ARBA00022723"/>
    </source>
</evidence>
<dbReference type="Gene3D" id="2.20.25.90">
    <property type="entry name" value="ADC-like domains"/>
    <property type="match status" value="1"/>
</dbReference>
<keyword evidence="9" id="KW-0249">Electron transport</keyword>
<dbReference type="GO" id="GO:1990204">
    <property type="term" value="C:oxidoreductase complex"/>
    <property type="evidence" value="ECO:0007669"/>
    <property type="project" value="UniProtKB-ARBA"/>
</dbReference>
<keyword evidence="9" id="KW-0813">Transport</keyword>
<dbReference type="InterPro" id="IPR007419">
    <property type="entry name" value="BFD-like_2Fe2S-bd_dom"/>
</dbReference>
<evidence type="ECO:0000256" key="14">
    <source>
        <dbReference type="ARBA" id="ARBA00052176"/>
    </source>
</evidence>
<dbReference type="Gene3D" id="3.40.50.740">
    <property type="match status" value="1"/>
</dbReference>
<dbReference type="Pfam" id="PF01568">
    <property type="entry name" value="Molydop_binding"/>
    <property type="match status" value="1"/>
</dbReference>
<reference evidence="18 19" key="1">
    <citation type="submission" date="2019-09" db="EMBL/GenBank/DDBJ databases">
        <title>Ecophysiology of the spiral-shaped methanotroph Methylospira mobilis as revealed by the complete genome sequence.</title>
        <authorList>
            <person name="Oshkin I.Y."/>
            <person name="Dedysh S.N."/>
            <person name="Miroshnikov K."/>
            <person name="Danilova O.V."/>
            <person name="Hakobyan A."/>
            <person name="Liesack W."/>
        </authorList>
    </citation>
    <scope>NUCLEOTIDE SEQUENCE [LARGE SCALE GENOMIC DNA]</scope>
    <source>
        <strain evidence="18 19">Shm1</strain>
    </source>
</reference>
<dbReference type="FunCoup" id="A0A5Q0BNX3">
    <property type="interactions" value="61"/>
</dbReference>
<dbReference type="GO" id="GO:0050140">
    <property type="term" value="F:nitrate reductase (cytochrome) activity"/>
    <property type="evidence" value="ECO:0007669"/>
    <property type="project" value="UniProtKB-EC"/>
</dbReference>
<evidence type="ECO:0000256" key="10">
    <source>
        <dbReference type="ARBA" id="ARBA00023002"/>
    </source>
</evidence>
<dbReference type="PROSITE" id="PS51669">
    <property type="entry name" value="4FE4S_MOW_BIS_MGD"/>
    <property type="match status" value="1"/>
</dbReference>
<dbReference type="InterPro" id="IPR006656">
    <property type="entry name" value="Mopterin_OxRdtase"/>
</dbReference>
<dbReference type="Pfam" id="PF04879">
    <property type="entry name" value="Molybdop_Fe4S4"/>
    <property type="match status" value="1"/>
</dbReference>
<dbReference type="Pfam" id="PF04324">
    <property type="entry name" value="Fer2_BFD"/>
    <property type="match status" value="1"/>
</dbReference>
<dbReference type="SUPFAM" id="SSF53706">
    <property type="entry name" value="Formate dehydrogenase/DMSO reductase, domains 1-3"/>
    <property type="match status" value="1"/>
</dbReference>
<dbReference type="KEGG" id="mmob:F6R98_16030"/>
<evidence type="ECO:0000256" key="9">
    <source>
        <dbReference type="ARBA" id="ARBA00022982"/>
    </source>
</evidence>
<dbReference type="GO" id="GO:0046872">
    <property type="term" value="F:metal ion binding"/>
    <property type="evidence" value="ECO:0007669"/>
    <property type="project" value="UniProtKB-KW"/>
</dbReference>
<dbReference type="GO" id="GO:0045333">
    <property type="term" value="P:cellular respiration"/>
    <property type="evidence" value="ECO:0007669"/>
    <property type="project" value="UniProtKB-ARBA"/>
</dbReference>
<organism evidence="18 19">
    <name type="scientific">Candidatus Methylospira mobilis</name>
    <dbReference type="NCBI Taxonomy" id="1808979"/>
    <lineage>
        <taxon>Bacteria</taxon>
        <taxon>Pseudomonadati</taxon>
        <taxon>Pseudomonadota</taxon>
        <taxon>Gammaproteobacteria</taxon>
        <taxon>Methylococcales</taxon>
        <taxon>Methylococcaceae</taxon>
        <taxon>Candidatus Methylospira</taxon>
    </lineage>
</organism>
<dbReference type="GO" id="GO:0043546">
    <property type="term" value="F:molybdopterin cofactor binding"/>
    <property type="evidence" value="ECO:0007669"/>
    <property type="project" value="InterPro"/>
</dbReference>
<gene>
    <name evidence="18" type="ORF">F6R98_16030</name>
</gene>
<dbReference type="InterPro" id="IPR050123">
    <property type="entry name" value="Prok_molybdopt-oxidoreductase"/>
</dbReference>
<evidence type="ECO:0000313" key="19">
    <source>
        <dbReference type="Proteomes" id="UP000325755"/>
    </source>
</evidence>
<evidence type="ECO:0000256" key="12">
    <source>
        <dbReference type="ARBA" id="ARBA00023014"/>
    </source>
</evidence>
<comment type="function">
    <text evidence="15">Catalytic subunit of the periplasmic nitrate reductase complex NapAB. Receives electrons from NapB and catalyzes the reduction of nitrate to nitrite.</text>
</comment>
<protein>
    <recommendedName>
        <fullName evidence="16">nitrate reductase (cytochrome)</fullName>
        <ecNumber evidence="16">1.9.6.1</ecNumber>
    </recommendedName>
</protein>
<dbReference type="SUPFAM" id="SSF50692">
    <property type="entry name" value="ADC-like"/>
    <property type="match status" value="1"/>
</dbReference>
<keyword evidence="13" id="KW-0534">Nitrate assimilation</keyword>
<dbReference type="EMBL" id="CP044205">
    <property type="protein sequence ID" value="QFY43951.1"/>
    <property type="molecule type" value="Genomic_DNA"/>
</dbReference>
<dbReference type="GO" id="GO:0051539">
    <property type="term" value="F:4 iron, 4 sulfur cluster binding"/>
    <property type="evidence" value="ECO:0007669"/>
    <property type="project" value="UniProtKB-KW"/>
</dbReference>
<keyword evidence="7" id="KW-0732">Signal</keyword>
<evidence type="ECO:0000256" key="3">
    <source>
        <dbReference type="ARBA" id="ARBA00008747"/>
    </source>
</evidence>
<dbReference type="InterPro" id="IPR009010">
    <property type="entry name" value="Asp_de-COase-like_dom_sf"/>
</dbReference>
<dbReference type="InterPro" id="IPR006657">
    <property type="entry name" value="MoPterin_dinucl-bd_dom"/>
</dbReference>
<name>A0A5Q0BNX3_9GAMM</name>
<evidence type="ECO:0000256" key="5">
    <source>
        <dbReference type="ARBA" id="ARBA00022505"/>
    </source>
</evidence>
<dbReference type="CDD" id="cd02791">
    <property type="entry name" value="MopB_CT_Nitrate-R-NapA-like"/>
    <property type="match status" value="1"/>
</dbReference>
<evidence type="ECO:0000256" key="1">
    <source>
        <dbReference type="ARBA" id="ARBA00001942"/>
    </source>
</evidence>
<dbReference type="AlphaFoldDB" id="A0A5Q0BNX3"/>
<dbReference type="SMART" id="SM00926">
    <property type="entry name" value="Molybdop_Fe4S4"/>
    <property type="match status" value="1"/>
</dbReference>
<comment type="cofactor">
    <cofactor evidence="2">
        <name>[4Fe-4S] cluster</name>
        <dbReference type="ChEBI" id="CHEBI:49883"/>
    </cofactor>
</comment>
<evidence type="ECO:0000259" key="17">
    <source>
        <dbReference type="PROSITE" id="PS51669"/>
    </source>
</evidence>
<dbReference type="InParanoid" id="A0A5Q0BNX3"/>
<dbReference type="Pfam" id="PF00384">
    <property type="entry name" value="Molybdopterin"/>
    <property type="match status" value="1"/>
</dbReference>
<dbReference type="Gene3D" id="3.40.228.10">
    <property type="entry name" value="Dimethylsulfoxide Reductase, domain 2"/>
    <property type="match status" value="1"/>
</dbReference>
<dbReference type="InterPro" id="IPR041957">
    <property type="entry name" value="CT_Nitrate-R-NapA-like"/>
</dbReference>
<dbReference type="PANTHER" id="PTHR43105">
    <property type="entry name" value="RESPIRATORY NITRATE REDUCTASE"/>
    <property type="match status" value="1"/>
</dbReference>
<dbReference type="RefSeq" id="WP_153249924.1">
    <property type="nucleotide sequence ID" value="NZ_CP044205.1"/>
</dbReference>
<dbReference type="FunFam" id="2.40.40.20:FF:000005">
    <property type="entry name" value="Periplasmic nitrate reductase"/>
    <property type="match status" value="1"/>
</dbReference>
<dbReference type="CDD" id="cd02754">
    <property type="entry name" value="MopB_Nitrate-R-NapA-like"/>
    <property type="match status" value="1"/>
</dbReference>
<keyword evidence="4" id="KW-0004">4Fe-4S</keyword>
<dbReference type="Gene3D" id="1.10.10.1100">
    <property type="entry name" value="BFD-like [2Fe-2S]-binding domain"/>
    <property type="match status" value="1"/>
</dbReference>
<evidence type="ECO:0000256" key="16">
    <source>
        <dbReference type="ARBA" id="ARBA00067026"/>
    </source>
</evidence>
<comment type="similarity">
    <text evidence="3">Belongs to the prokaryotic molybdopterin-containing oxidoreductase family. NasA/NapA/NarB subfamily.</text>
</comment>
<dbReference type="GO" id="GO:0016020">
    <property type="term" value="C:membrane"/>
    <property type="evidence" value="ECO:0007669"/>
    <property type="project" value="TreeGrafter"/>
</dbReference>
<keyword evidence="12" id="KW-0411">Iron-sulfur</keyword>
<evidence type="ECO:0000256" key="15">
    <source>
        <dbReference type="ARBA" id="ARBA00055000"/>
    </source>
</evidence>
<evidence type="ECO:0000256" key="13">
    <source>
        <dbReference type="ARBA" id="ARBA00023063"/>
    </source>
</evidence>
<dbReference type="OrthoDB" id="9810782at2"/>
<evidence type="ECO:0000256" key="8">
    <source>
        <dbReference type="ARBA" id="ARBA00022764"/>
    </source>
</evidence>
<dbReference type="Proteomes" id="UP000325755">
    <property type="component" value="Chromosome"/>
</dbReference>
<proteinExistence type="inferred from homology"/>
<accession>A0A5Q0BNX3</accession>
<evidence type="ECO:0000256" key="7">
    <source>
        <dbReference type="ARBA" id="ARBA00022729"/>
    </source>
</evidence>
<keyword evidence="11" id="KW-0408">Iron</keyword>
<evidence type="ECO:0000256" key="11">
    <source>
        <dbReference type="ARBA" id="ARBA00023004"/>
    </source>
</evidence>
<dbReference type="Gene3D" id="2.40.40.20">
    <property type="match status" value="1"/>
</dbReference>
<comment type="cofactor">
    <cofactor evidence="1">
        <name>Mo-bis(molybdopterin guanine dinucleotide)</name>
        <dbReference type="ChEBI" id="CHEBI:60539"/>
    </cofactor>
</comment>
<keyword evidence="10" id="KW-0560">Oxidoreductase</keyword>
<comment type="catalytic activity">
    <reaction evidence="14">
        <text>2 Fe(II)-[cytochrome] + nitrate + 2 H(+) = 2 Fe(III)-[cytochrome] + nitrite + H2O</text>
        <dbReference type="Rhea" id="RHEA:12909"/>
        <dbReference type="Rhea" id="RHEA-COMP:11777"/>
        <dbReference type="Rhea" id="RHEA-COMP:11778"/>
        <dbReference type="ChEBI" id="CHEBI:15377"/>
        <dbReference type="ChEBI" id="CHEBI:15378"/>
        <dbReference type="ChEBI" id="CHEBI:16301"/>
        <dbReference type="ChEBI" id="CHEBI:17632"/>
        <dbReference type="ChEBI" id="CHEBI:29033"/>
        <dbReference type="ChEBI" id="CHEBI:29034"/>
        <dbReference type="EC" id="1.9.6.1"/>
    </reaction>
</comment>
<keyword evidence="8" id="KW-0574">Periplasm</keyword>
<feature type="domain" description="4Fe-4S Mo/W bis-MGD-type" evidence="17">
    <location>
        <begin position="6"/>
        <end position="62"/>
    </location>
</feature>